<dbReference type="PANTHER" id="PTHR43377">
    <property type="entry name" value="BILIVERDIN REDUCTASE A"/>
    <property type="match status" value="1"/>
</dbReference>
<dbReference type="InterPro" id="IPR055170">
    <property type="entry name" value="GFO_IDH_MocA-like_dom"/>
</dbReference>
<protein>
    <submittedName>
        <fullName evidence="3">Gfo/Idh/MocA family oxidoreductase</fullName>
    </submittedName>
</protein>
<dbReference type="PANTHER" id="PTHR43377:SF1">
    <property type="entry name" value="BILIVERDIN REDUCTASE A"/>
    <property type="match status" value="1"/>
</dbReference>
<dbReference type="SUPFAM" id="SSF55347">
    <property type="entry name" value="Glyceraldehyde-3-phosphate dehydrogenase-like, C-terminal domain"/>
    <property type="match status" value="1"/>
</dbReference>
<dbReference type="SUPFAM" id="SSF51735">
    <property type="entry name" value="NAD(P)-binding Rossmann-fold domains"/>
    <property type="match status" value="1"/>
</dbReference>
<feature type="domain" description="Gfo/Idh/MocA-like oxidoreductase N-terminal" evidence="1">
    <location>
        <begin position="31"/>
        <end position="127"/>
    </location>
</feature>
<sequence>MVKAYRFAIVSFAHMHAYSYARVIKELEIEGRAVLEAIYDDNPSRLRKAADIYRPRKAYESFDKLLDDREIDAAIVASENSKHAKFSIPLMDRGVHILVEKPIATRLEDARKMVETADRRTVKLQIAFVMRYHDASKYIKNAANGIGRIKSITATNHGRCPFDWFVDPELAGGGAMMDHIVHVADLIRWYTGDEFYEVMAYVGKNIYSQLKVEDNALIIGRLRCGALVSIDCSWSRPASWPTWGDVYMHILGEKGAVILNAFNQNIAVGDEKGYGWLYFGPDADKSMIEDFIKIIEEDGKPLASGLDGVKALEVVIAAYKSFREGRPVRIDEIA</sequence>
<dbReference type="Pfam" id="PF22725">
    <property type="entry name" value="GFO_IDH_MocA_C3"/>
    <property type="match status" value="1"/>
</dbReference>
<dbReference type="AlphaFoldDB" id="A0A7J3I9B3"/>
<name>A0A7J3I9B3_9CREN</name>
<comment type="caution">
    <text evidence="3">The sequence shown here is derived from an EMBL/GenBank/DDBJ whole genome shotgun (WGS) entry which is preliminary data.</text>
</comment>
<organism evidence="3">
    <name type="scientific">Ignisphaera aggregans</name>
    <dbReference type="NCBI Taxonomy" id="334771"/>
    <lineage>
        <taxon>Archaea</taxon>
        <taxon>Thermoproteota</taxon>
        <taxon>Thermoprotei</taxon>
        <taxon>Desulfurococcales</taxon>
        <taxon>Desulfurococcaceae</taxon>
        <taxon>Ignisphaera</taxon>
    </lineage>
</organism>
<gene>
    <name evidence="3" type="ORF">ENT87_06560</name>
</gene>
<dbReference type="Pfam" id="PF01408">
    <property type="entry name" value="GFO_IDH_MocA"/>
    <property type="match status" value="1"/>
</dbReference>
<proteinExistence type="predicted"/>
<accession>A0A7J3I9B3</accession>
<dbReference type="InterPro" id="IPR051450">
    <property type="entry name" value="Gfo/Idh/MocA_Oxidoreductases"/>
</dbReference>
<evidence type="ECO:0000259" key="2">
    <source>
        <dbReference type="Pfam" id="PF22725"/>
    </source>
</evidence>
<reference evidence="3" key="1">
    <citation type="journal article" date="2020" name="mSystems">
        <title>Genome- and Community-Level Interaction Insights into Carbon Utilization and Element Cycling Functions of Hydrothermarchaeota in Hydrothermal Sediment.</title>
        <authorList>
            <person name="Zhou Z."/>
            <person name="Liu Y."/>
            <person name="Xu W."/>
            <person name="Pan J."/>
            <person name="Luo Z.H."/>
            <person name="Li M."/>
        </authorList>
    </citation>
    <scope>NUCLEOTIDE SEQUENCE [LARGE SCALE GENOMIC DNA]</scope>
    <source>
        <strain evidence="3">SpSt-618</strain>
    </source>
</reference>
<dbReference type="Gene3D" id="3.30.360.10">
    <property type="entry name" value="Dihydrodipicolinate Reductase, domain 2"/>
    <property type="match status" value="1"/>
</dbReference>
<dbReference type="Gene3D" id="3.40.50.720">
    <property type="entry name" value="NAD(P)-binding Rossmann-like Domain"/>
    <property type="match status" value="1"/>
</dbReference>
<dbReference type="InterPro" id="IPR036291">
    <property type="entry name" value="NAD(P)-bd_dom_sf"/>
</dbReference>
<evidence type="ECO:0000313" key="3">
    <source>
        <dbReference type="EMBL" id="HGN37191.1"/>
    </source>
</evidence>
<feature type="domain" description="GFO/IDH/MocA-like oxidoreductase" evidence="2">
    <location>
        <begin position="143"/>
        <end position="257"/>
    </location>
</feature>
<dbReference type="EMBL" id="DTAI01000194">
    <property type="protein sequence ID" value="HGN37191.1"/>
    <property type="molecule type" value="Genomic_DNA"/>
</dbReference>
<dbReference type="GO" id="GO:0000166">
    <property type="term" value="F:nucleotide binding"/>
    <property type="evidence" value="ECO:0007669"/>
    <property type="project" value="InterPro"/>
</dbReference>
<dbReference type="InterPro" id="IPR000683">
    <property type="entry name" value="Gfo/Idh/MocA-like_OxRdtase_N"/>
</dbReference>
<evidence type="ECO:0000259" key="1">
    <source>
        <dbReference type="Pfam" id="PF01408"/>
    </source>
</evidence>